<dbReference type="PROSITE" id="PS50943">
    <property type="entry name" value="HTH_CROC1"/>
    <property type="match status" value="1"/>
</dbReference>
<sequence>MAELKTIHEIRFLNAKRLMEESGLKRKEFAEKIDMSYSLLSQYLGKNPTKNIGDDTAIKIEDAFSKPRGYLDQSDLSNLTTQKNVDVVAFKKFDIEAFKKKYNIPDNEDAIKFVETPLKSFPRQKRYVPVKAYSKMGMDGYFTDMGYEGNGGDGYIPTHAAGEKAYGIKGTGDSMFPAIRNGWYVVCDPDAELVPMEFVQVCLKDGRCTIKEFIGIQNDVLSLIAVNGGERLTFNMDEVESITAITDIVPPSQHKHDHPNGY</sequence>
<proteinExistence type="predicted"/>
<evidence type="ECO:0000313" key="6">
    <source>
        <dbReference type="Proteomes" id="UP000013024"/>
    </source>
</evidence>
<dbReference type="Gene3D" id="1.10.260.40">
    <property type="entry name" value="lambda repressor-like DNA-binding domains"/>
    <property type="match status" value="1"/>
</dbReference>
<keyword evidence="2" id="KW-0238">DNA-binding</keyword>
<dbReference type="PANTHER" id="PTHR40661:SF3">
    <property type="entry name" value="FELS-1 PROPHAGE TRANSCRIPTIONAL REGULATOR"/>
    <property type="match status" value="1"/>
</dbReference>
<dbReference type="InterPro" id="IPR001387">
    <property type="entry name" value="Cro/C1-type_HTH"/>
</dbReference>
<evidence type="ECO:0000256" key="2">
    <source>
        <dbReference type="ARBA" id="ARBA00023125"/>
    </source>
</evidence>
<protein>
    <recommendedName>
        <fullName evidence="4">HTH cro/C1-type domain-containing protein</fullName>
    </recommendedName>
</protein>
<keyword evidence="3" id="KW-0804">Transcription</keyword>
<dbReference type="InterPro" id="IPR010982">
    <property type="entry name" value="Lambda_DNA-bd_dom_sf"/>
</dbReference>
<keyword evidence="1" id="KW-0805">Transcription regulation</keyword>
<dbReference type="GeneID" id="92919511"/>
<keyword evidence="6" id="KW-1185">Reference proteome</keyword>
<dbReference type="InterPro" id="IPR015927">
    <property type="entry name" value="Peptidase_S24_S26A/B/C"/>
</dbReference>
<reference evidence="5 6" key="1">
    <citation type="submission" date="2013-02" db="EMBL/GenBank/DDBJ databases">
        <title>The Genome Sequence of Acinetobacter calcoaceticus CIP 81.8.</title>
        <authorList>
            <consortium name="The Broad Institute Genome Sequencing Platform"/>
            <consortium name="The Broad Institute Genome Sequencing Center for Infectious Disease"/>
            <person name="Cerqueira G."/>
            <person name="Feldgarden M."/>
            <person name="Courvalin P."/>
            <person name="Perichon B."/>
            <person name="Grillot-Courvalin C."/>
            <person name="Clermont D."/>
            <person name="Rocha E."/>
            <person name="Yoon E.-J."/>
            <person name="Nemec A."/>
            <person name="Walker B."/>
            <person name="Young S.K."/>
            <person name="Zeng Q."/>
            <person name="Gargeya S."/>
            <person name="Fitzgerald M."/>
            <person name="Haas B."/>
            <person name="Abouelleil A."/>
            <person name="Alvarado L."/>
            <person name="Arachchi H.M."/>
            <person name="Berlin A.M."/>
            <person name="Chapman S.B."/>
            <person name="Dewar J."/>
            <person name="Goldberg J."/>
            <person name="Griggs A."/>
            <person name="Gujja S."/>
            <person name="Hansen M."/>
            <person name="Howarth C."/>
            <person name="Imamovic A."/>
            <person name="Larimer J."/>
            <person name="McCowan C."/>
            <person name="Murphy C."/>
            <person name="Neiman D."/>
            <person name="Pearson M."/>
            <person name="Priest M."/>
            <person name="Roberts A."/>
            <person name="Saif S."/>
            <person name="Shea T."/>
            <person name="Sisk P."/>
            <person name="Sykes S."/>
            <person name="Wortman J."/>
            <person name="Nusbaum C."/>
            <person name="Birren B."/>
        </authorList>
    </citation>
    <scope>NUCLEOTIDE SEQUENCE [LARGE SCALE GENOMIC DNA]</scope>
    <source>
        <strain evidence="5 6">CIP 81.8</strain>
    </source>
</reference>
<dbReference type="SUPFAM" id="SSF51306">
    <property type="entry name" value="LexA/Signal peptidase"/>
    <property type="match status" value="1"/>
</dbReference>
<accession>A0ABP2UFA3</accession>
<dbReference type="InterPro" id="IPR039418">
    <property type="entry name" value="LexA-like"/>
</dbReference>
<evidence type="ECO:0000256" key="1">
    <source>
        <dbReference type="ARBA" id="ARBA00023015"/>
    </source>
</evidence>
<dbReference type="RefSeq" id="WP_005047308.1">
    <property type="nucleotide sequence ID" value="NZ_KB849780.1"/>
</dbReference>
<dbReference type="PANTHER" id="PTHR40661">
    <property type="match status" value="1"/>
</dbReference>
<dbReference type="EMBL" id="APQI01000004">
    <property type="protein sequence ID" value="ENV99037.1"/>
    <property type="molecule type" value="Genomic_DNA"/>
</dbReference>
<dbReference type="Pfam" id="PF00717">
    <property type="entry name" value="Peptidase_S24"/>
    <property type="match status" value="1"/>
</dbReference>
<organism evidence="5 6">
    <name type="scientific">Acinetobacter calcoaceticus DSM 30006 = CIP 81.8</name>
    <dbReference type="NCBI Taxonomy" id="981331"/>
    <lineage>
        <taxon>Bacteria</taxon>
        <taxon>Pseudomonadati</taxon>
        <taxon>Pseudomonadota</taxon>
        <taxon>Gammaproteobacteria</taxon>
        <taxon>Moraxellales</taxon>
        <taxon>Moraxellaceae</taxon>
        <taxon>Acinetobacter</taxon>
        <taxon>Acinetobacter calcoaceticus/baumannii complex</taxon>
    </lineage>
</organism>
<dbReference type="Pfam" id="PF01381">
    <property type="entry name" value="HTH_3"/>
    <property type="match status" value="1"/>
</dbReference>
<name>A0ABP2UFA3_ACICA</name>
<comment type="caution">
    <text evidence="5">The sequence shown here is derived from an EMBL/GenBank/DDBJ whole genome shotgun (WGS) entry which is preliminary data.</text>
</comment>
<dbReference type="SUPFAM" id="SSF47413">
    <property type="entry name" value="lambda repressor-like DNA-binding domains"/>
    <property type="match status" value="1"/>
</dbReference>
<dbReference type="Proteomes" id="UP000013024">
    <property type="component" value="Unassembled WGS sequence"/>
</dbReference>
<dbReference type="CDD" id="cd06529">
    <property type="entry name" value="S24_LexA-like"/>
    <property type="match status" value="1"/>
</dbReference>
<evidence type="ECO:0000259" key="4">
    <source>
        <dbReference type="PROSITE" id="PS50943"/>
    </source>
</evidence>
<dbReference type="CDD" id="cd00093">
    <property type="entry name" value="HTH_XRE"/>
    <property type="match status" value="1"/>
</dbReference>
<gene>
    <name evidence="5" type="ORF">F936_02120</name>
</gene>
<evidence type="ECO:0000256" key="3">
    <source>
        <dbReference type="ARBA" id="ARBA00023163"/>
    </source>
</evidence>
<evidence type="ECO:0000313" key="5">
    <source>
        <dbReference type="EMBL" id="ENV99037.1"/>
    </source>
</evidence>
<feature type="domain" description="HTH cro/C1-type" evidence="4">
    <location>
        <begin position="16"/>
        <end position="71"/>
    </location>
</feature>
<dbReference type="Gene3D" id="2.10.109.10">
    <property type="entry name" value="Umud Fragment, subunit A"/>
    <property type="match status" value="1"/>
</dbReference>
<dbReference type="InterPro" id="IPR036286">
    <property type="entry name" value="LexA/Signal_pep-like_sf"/>
</dbReference>
<dbReference type="SMART" id="SM00530">
    <property type="entry name" value="HTH_XRE"/>
    <property type="match status" value="1"/>
</dbReference>